<comment type="caution">
    <text evidence="3">The sequence shown here is derived from an EMBL/GenBank/DDBJ whole genome shotgun (WGS) entry which is preliminary data.</text>
</comment>
<evidence type="ECO:0000256" key="2">
    <source>
        <dbReference type="SAM" id="SignalP"/>
    </source>
</evidence>
<gene>
    <name evidence="3" type="ORF">P7D85_11475</name>
</gene>
<evidence type="ECO:0000256" key="1">
    <source>
        <dbReference type="SAM" id="MobiDB-lite"/>
    </source>
</evidence>
<feature type="chain" id="PRO_5046315027" evidence="2">
    <location>
        <begin position="25"/>
        <end position="154"/>
    </location>
</feature>
<name>A0ABU3EZT7_9ENTE</name>
<keyword evidence="4" id="KW-1185">Reference proteome</keyword>
<evidence type="ECO:0000313" key="4">
    <source>
        <dbReference type="Proteomes" id="UP001252875"/>
    </source>
</evidence>
<keyword evidence="2" id="KW-0732">Signal</keyword>
<dbReference type="SUPFAM" id="SSF57997">
    <property type="entry name" value="Tropomyosin"/>
    <property type="match status" value="1"/>
</dbReference>
<feature type="region of interest" description="Disordered" evidence="1">
    <location>
        <begin position="84"/>
        <end position="154"/>
    </location>
</feature>
<feature type="compositionally biased region" description="Polar residues" evidence="1">
    <location>
        <begin position="143"/>
        <end position="154"/>
    </location>
</feature>
<organism evidence="3 4">
    <name type="scientific">Enterococcus hulanensis</name>
    <dbReference type="NCBI Taxonomy" id="2559929"/>
    <lineage>
        <taxon>Bacteria</taxon>
        <taxon>Bacillati</taxon>
        <taxon>Bacillota</taxon>
        <taxon>Bacilli</taxon>
        <taxon>Lactobacillales</taxon>
        <taxon>Enterococcaceae</taxon>
        <taxon>Enterococcus</taxon>
    </lineage>
</organism>
<dbReference type="Proteomes" id="UP001252875">
    <property type="component" value="Unassembled WGS sequence"/>
</dbReference>
<reference evidence="3 4" key="1">
    <citation type="submission" date="2023-03" db="EMBL/GenBank/DDBJ databases">
        <authorList>
            <person name="Shen W."/>
            <person name="Cai J."/>
        </authorList>
    </citation>
    <scope>NUCLEOTIDE SEQUENCE [LARGE SCALE GENOMIC DNA]</scope>
    <source>
        <strain evidence="3 4">D6-4</strain>
    </source>
</reference>
<feature type="signal peptide" evidence="2">
    <location>
        <begin position="1"/>
        <end position="24"/>
    </location>
</feature>
<protein>
    <submittedName>
        <fullName evidence="3">Uncharacterized protein</fullName>
    </submittedName>
</protein>
<sequence length="154" mass="16954">MMKNKKIALGVTAALFLGSTVGFAAGVGFFDNATTVEQNIYKLANIATQNKQKAADVQSKLDQTTGQQKNLQDQLDSLKQQLANKQNEVNAKQSEIEAKQREVESKQQEVTQKQQEADKLRNDLSSAQNDSAQKDARMADLANLSQQKVNELGQ</sequence>
<evidence type="ECO:0000313" key="3">
    <source>
        <dbReference type="EMBL" id="MDT2600397.1"/>
    </source>
</evidence>
<dbReference type="Gene3D" id="1.10.287.1490">
    <property type="match status" value="1"/>
</dbReference>
<feature type="compositionally biased region" description="Basic and acidic residues" evidence="1">
    <location>
        <begin position="94"/>
        <end position="107"/>
    </location>
</feature>
<feature type="compositionally biased region" description="Polar residues" evidence="1">
    <location>
        <begin position="84"/>
        <end position="93"/>
    </location>
</feature>
<dbReference type="RefSeq" id="WP_311822665.1">
    <property type="nucleotide sequence ID" value="NZ_JARPYF010000006.1"/>
</dbReference>
<dbReference type="EMBL" id="JARPYI010000006">
    <property type="protein sequence ID" value="MDT2600397.1"/>
    <property type="molecule type" value="Genomic_DNA"/>
</dbReference>
<accession>A0ABU3EZT7</accession>
<proteinExistence type="predicted"/>